<keyword evidence="1" id="KW-0812">Transmembrane</keyword>
<dbReference type="EMBL" id="JASITI010000058">
    <property type="protein sequence ID" value="MDK9500278.1"/>
    <property type="molecule type" value="Genomic_DNA"/>
</dbReference>
<comment type="caution">
    <text evidence="2">The sequence shown here is derived from an EMBL/GenBank/DDBJ whole genome shotgun (WGS) entry which is preliminary data.</text>
</comment>
<protein>
    <recommendedName>
        <fullName evidence="4">Integral membrane protein</fullName>
    </recommendedName>
</protein>
<name>A0ABT7H3U4_9ACTN</name>
<reference evidence="2 3" key="1">
    <citation type="submission" date="2023-05" db="EMBL/GenBank/DDBJ databases">
        <title>Sequencing and Assembly of Streptomyces sp. NP73.</title>
        <authorList>
            <person name="Konwar A.N."/>
            <person name="Saikia K."/>
            <person name="Thakur D."/>
        </authorList>
    </citation>
    <scope>NUCLEOTIDE SEQUENCE [LARGE SCALE GENOMIC DNA]</scope>
    <source>
        <strain evidence="2 3">NP73</strain>
    </source>
</reference>
<evidence type="ECO:0000256" key="1">
    <source>
        <dbReference type="SAM" id="Phobius"/>
    </source>
</evidence>
<evidence type="ECO:0008006" key="4">
    <source>
        <dbReference type="Google" id="ProtNLM"/>
    </source>
</evidence>
<sequence length="129" mass="13170">MPEQKTRVGTFMRIAAALQTAGVFFQAVTAGLLLSTEYGEALHGAGARGMYAASMLYALAAVLGWRPGGGPVGPVLYAAGMLVLASLQVVLGIAHVASVHVPLGVLMFGLSVLLLGHSVVGGRLRARTA</sequence>
<organism evidence="2 3">
    <name type="scientific">Streptomyces katrae</name>
    <dbReference type="NCBI Taxonomy" id="68223"/>
    <lineage>
        <taxon>Bacteria</taxon>
        <taxon>Bacillati</taxon>
        <taxon>Actinomycetota</taxon>
        <taxon>Actinomycetes</taxon>
        <taxon>Kitasatosporales</taxon>
        <taxon>Streptomycetaceae</taxon>
        <taxon>Streptomyces</taxon>
    </lineage>
</organism>
<feature type="transmembrane region" description="Helical" evidence="1">
    <location>
        <begin position="75"/>
        <end position="97"/>
    </location>
</feature>
<evidence type="ECO:0000313" key="2">
    <source>
        <dbReference type="EMBL" id="MDK9500278.1"/>
    </source>
</evidence>
<evidence type="ECO:0000313" key="3">
    <source>
        <dbReference type="Proteomes" id="UP001223390"/>
    </source>
</evidence>
<feature type="transmembrane region" description="Helical" evidence="1">
    <location>
        <begin position="46"/>
        <end position="63"/>
    </location>
</feature>
<gene>
    <name evidence="2" type="ORF">QEZ40_005909</name>
</gene>
<keyword evidence="3" id="KW-1185">Reference proteome</keyword>
<keyword evidence="1" id="KW-0472">Membrane</keyword>
<dbReference type="RefSeq" id="WP_285345940.1">
    <property type="nucleotide sequence ID" value="NZ_JASITI010000058.1"/>
</dbReference>
<accession>A0ABT7H3U4</accession>
<keyword evidence="1" id="KW-1133">Transmembrane helix</keyword>
<feature type="transmembrane region" description="Helical" evidence="1">
    <location>
        <begin position="103"/>
        <end position="124"/>
    </location>
</feature>
<proteinExistence type="predicted"/>
<dbReference type="Proteomes" id="UP001223390">
    <property type="component" value="Unassembled WGS sequence"/>
</dbReference>